<reference evidence="2" key="2">
    <citation type="submission" date="2024-01" db="EMBL/GenBank/DDBJ databases">
        <title>Comparative genomics of Cryptococcus and Kwoniella reveals pathogenesis evolution and contrasting modes of karyotype evolution via chromosome fusion or intercentromeric recombination.</title>
        <authorList>
            <person name="Coelho M.A."/>
            <person name="David-Palma M."/>
            <person name="Shea T."/>
            <person name="Bowers K."/>
            <person name="McGinley-Smith S."/>
            <person name="Mohammad A.W."/>
            <person name="Gnirke A."/>
            <person name="Yurkov A.M."/>
            <person name="Nowrousian M."/>
            <person name="Sun S."/>
            <person name="Cuomo C.A."/>
            <person name="Heitman J."/>
        </authorList>
    </citation>
    <scope>NUCLEOTIDE SEQUENCE</scope>
    <source>
        <strain evidence="2">CBS 12478</strain>
    </source>
</reference>
<protein>
    <submittedName>
        <fullName evidence="2">Uncharacterized protein</fullName>
    </submittedName>
</protein>
<evidence type="ECO:0000313" key="3">
    <source>
        <dbReference type="Proteomes" id="UP000322225"/>
    </source>
</evidence>
<reference evidence="2" key="1">
    <citation type="submission" date="2017-08" db="EMBL/GenBank/DDBJ databases">
        <authorList>
            <person name="Cuomo C."/>
            <person name="Billmyre B."/>
            <person name="Heitman J."/>
        </authorList>
    </citation>
    <scope>NUCLEOTIDE SEQUENCE</scope>
    <source>
        <strain evidence="2">CBS 12478</strain>
    </source>
</reference>
<accession>A0AAJ8LEA8</accession>
<name>A0AAJ8LEA8_9TREE</name>
<dbReference type="AlphaFoldDB" id="A0AAJ8LEA8"/>
<sequence>MGATTYAFEPRLEEPHSSLTSQTATSITAATGTQHHAPGVVRSRSFDPPSFNLAFWELESQAPSPEKYLYRVYEVAASYRKKLHKTHQLHRIHVECSSLEDDYQANKEFMTKLRVTKNHPAILEVDVTLQTVNKRESKSWVQTRYHWRLDRKKPTPKSDPWTHPDKVVSLCENDEHAITDCPYRDVPEDIAAEVLSQVLSKASQSEYAKAGLCTLASASKFMRNGEFENTDNWKGAKSFQPMKPV</sequence>
<organism evidence="2 3">
    <name type="scientific">Kwoniella shandongensis</name>
    <dbReference type="NCBI Taxonomy" id="1734106"/>
    <lineage>
        <taxon>Eukaryota</taxon>
        <taxon>Fungi</taxon>
        <taxon>Dikarya</taxon>
        <taxon>Basidiomycota</taxon>
        <taxon>Agaricomycotina</taxon>
        <taxon>Tremellomycetes</taxon>
        <taxon>Tremellales</taxon>
        <taxon>Cryptococcaceae</taxon>
        <taxon>Kwoniella</taxon>
    </lineage>
</organism>
<evidence type="ECO:0000313" key="2">
    <source>
        <dbReference type="EMBL" id="WWD15726.1"/>
    </source>
</evidence>
<dbReference type="RefSeq" id="XP_031858793.2">
    <property type="nucleotide sequence ID" value="XM_032006874.2"/>
</dbReference>
<dbReference type="GeneID" id="43591038"/>
<dbReference type="Proteomes" id="UP000322225">
    <property type="component" value="Chromosome 1"/>
</dbReference>
<gene>
    <name evidence="2" type="ORF">CI109_100148</name>
</gene>
<dbReference type="KEGG" id="ksn:43591038"/>
<keyword evidence="3" id="KW-1185">Reference proteome</keyword>
<proteinExistence type="predicted"/>
<feature type="compositionally biased region" description="Low complexity" evidence="1">
    <location>
        <begin position="17"/>
        <end position="33"/>
    </location>
</feature>
<feature type="region of interest" description="Disordered" evidence="1">
    <location>
        <begin position="1"/>
        <end position="43"/>
    </location>
</feature>
<dbReference type="EMBL" id="CP144051">
    <property type="protein sequence ID" value="WWD15726.1"/>
    <property type="molecule type" value="Genomic_DNA"/>
</dbReference>
<evidence type="ECO:0000256" key="1">
    <source>
        <dbReference type="SAM" id="MobiDB-lite"/>
    </source>
</evidence>